<keyword evidence="3" id="KW-1185">Reference proteome</keyword>
<gene>
    <name evidence="2" type="ORF">Nans01_37220</name>
</gene>
<organism evidence="2 3">
    <name type="scientific">Nocardiopsis ansamitocini</name>
    <dbReference type="NCBI Taxonomy" id="1670832"/>
    <lineage>
        <taxon>Bacteria</taxon>
        <taxon>Bacillati</taxon>
        <taxon>Actinomycetota</taxon>
        <taxon>Actinomycetes</taxon>
        <taxon>Streptosporangiales</taxon>
        <taxon>Nocardiopsidaceae</taxon>
        <taxon>Nocardiopsis</taxon>
    </lineage>
</organism>
<feature type="compositionally biased region" description="Polar residues" evidence="1">
    <location>
        <begin position="106"/>
        <end position="117"/>
    </location>
</feature>
<reference evidence="2" key="1">
    <citation type="submission" date="2023-02" db="EMBL/GenBank/DDBJ databases">
        <title>Nocardiopsis ansamitocini NBRC 112285.</title>
        <authorList>
            <person name="Ichikawa N."/>
            <person name="Sato H."/>
            <person name="Tonouchi N."/>
        </authorList>
    </citation>
    <scope>NUCLEOTIDE SEQUENCE</scope>
    <source>
        <strain evidence="2">NBRC 112285</strain>
    </source>
</reference>
<accession>A0A9W6P9C1</accession>
<dbReference type="Proteomes" id="UP001165092">
    <property type="component" value="Unassembled WGS sequence"/>
</dbReference>
<evidence type="ECO:0000313" key="2">
    <source>
        <dbReference type="EMBL" id="GLU49371.1"/>
    </source>
</evidence>
<feature type="region of interest" description="Disordered" evidence="1">
    <location>
        <begin position="101"/>
        <end position="122"/>
    </location>
</feature>
<proteinExistence type="predicted"/>
<evidence type="ECO:0000313" key="3">
    <source>
        <dbReference type="Proteomes" id="UP001165092"/>
    </source>
</evidence>
<sequence length="258" mass="24988">MEVIDPAARGRGVVTAAGSVGTQPGVAVDPGVGTGHVTVVIPDVETTARVVVSVGTIAQTVPVTTVMGRVVTSGPAVTAQAVRAVSDAKVTAEASEGGVATARSGRVTSSVPRSETATGGMAPVAVPTGVTIAVGIVAVPTGATSGRATATAEIIRVSVGRAAIVAVPTGATTGRAVTAEVSVATTGPGTAGVQVRGAVTSAAVAAIGRCVPATALTAPVASRATTVTARSLVTRATPRRNCPKTPCRTAWTPMSAVN</sequence>
<name>A0A9W6P9C1_9ACTN</name>
<protein>
    <submittedName>
        <fullName evidence="2">Uncharacterized protein</fullName>
    </submittedName>
</protein>
<evidence type="ECO:0000256" key="1">
    <source>
        <dbReference type="SAM" id="MobiDB-lite"/>
    </source>
</evidence>
<dbReference type="EMBL" id="BSQG01000007">
    <property type="protein sequence ID" value="GLU49371.1"/>
    <property type="molecule type" value="Genomic_DNA"/>
</dbReference>
<dbReference type="AlphaFoldDB" id="A0A9W6P9C1"/>
<comment type="caution">
    <text evidence="2">The sequence shown here is derived from an EMBL/GenBank/DDBJ whole genome shotgun (WGS) entry which is preliminary data.</text>
</comment>